<reference evidence="2 3" key="1">
    <citation type="submission" date="2019-01" db="EMBL/GenBank/DDBJ databases">
        <title>Complete genome sequence of Cohnella hallensis HS21 isolated from Korean fir (Abies koreana) rhizospheric soil.</title>
        <authorList>
            <person name="Jiang L."/>
            <person name="Kang S.W."/>
            <person name="Kim S."/>
            <person name="Jung J."/>
            <person name="Kim C.Y."/>
            <person name="Kim D.H."/>
            <person name="Kim S.W."/>
            <person name="Lee J."/>
        </authorList>
    </citation>
    <scope>NUCLEOTIDE SEQUENCE [LARGE SCALE GENOMIC DNA]</scope>
    <source>
        <strain evidence="2 3">HS21</strain>
    </source>
</reference>
<evidence type="ECO:0000313" key="2">
    <source>
        <dbReference type="EMBL" id="BBI32447.1"/>
    </source>
</evidence>
<evidence type="ECO:0000259" key="1">
    <source>
        <dbReference type="Pfam" id="PF04397"/>
    </source>
</evidence>
<dbReference type="Pfam" id="PF04397">
    <property type="entry name" value="LytTR"/>
    <property type="match status" value="1"/>
</dbReference>
<organism evidence="2 3">
    <name type="scientific">Cohnella abietis</name>
    <dbReference type="NCBI Taxonomy" id="2507935"/>
    <lineage>
        <taxon>Bacteria</taxon>
        <taxon>Bacillati</taxon>
        <taxon>Bacillota</taxon>
        <taxon>Bacilli</taxon>
        <taxon>Bacillales</taxon>
        <taxon>Paenibacillaceae</taxon>
        <taxon>Cohnella</taxon>
    </lineage>
</organism>
<dbReference type="Gene3D" id="2.40.50.1020">
    <property type="entry name" value="LytTr DNA-binding domain"/>
    <property type="match status" value="1"/>
</dbReference>
<dbReference type="AlphaFoldDB" id="A0A3T1D2W2"/>
<sequence length="110" mass="12762">MKMIGIKLDGRTGEESDIVEFRLSEVNYITVRRATKHNLQIPIYHTQSDALLPLRTIGEMTRAYVQYGFIAADKSNIVNTRRIKKMIQERKGSYIEFIDGTTIQISNRRK</sequence>
<keyword evidence="3" id="KW-1185">Reference proteome</keyword>
<dbReference type="OrthoDB" id="2627383at2"/>
<gene>
    <name evidence="2" type="ORF">KCTCHS21_18460</name>
</gene>
<accession>A0A3T1D2W2</accession>
<dbReference type="InterPro" id="IPR007492">
    <property type="entry name" value="LytTR_DNA-bd_dom"/>
</dbReference>
<evidence type="ECO:0000313" key="3">
    <source>
        <dbReference type="Proteomes" id="UP000289856"/>
    </source>
</evidence>
<name>A0A3T1D2W2_9BACL</name>
<proteinExistence type="predicted"/>
<dbReference type="KEGG" id="cohn:KCTCHS21_18460"/>
<dbReference type="GO" id="GO:0003677">
    <property type="term" value="F:DNA binding"/>
    <property type="evidence" value="ECO:0007669"/>
    <property type="project" value="InterPro"/>
</dbReference>
<dbReference type="Proteomes" id="UP000289856">
    <property type="component" value="Chromosome"/>
</dbReference>
<protein>
    <recommendedName>
        <fullName evidence="1">HTH LytTR-type domain-containing protein</fullName>
    </recommendedName>
</protein>
<dbReference type="EMBL" id="AP019400">
    <property type="protein sequence ID" value="BBI32447.1"/>
    <property type="molecule type" value="Genomic_DNA"/>
</dbReference>
<feature type="domain" description="HTH LytTR-type" evidence="1">
    <location>
        <begin position="19"/>
        <end position="109"/>
    </location>
</feature>